<dbReference type="Gene3D" id="2.30.40.10">
    <property type="entry name" value="Urease, subunit C, domain 1"/>
    <property type="match status" value="1"/>
</dbReference>
<dbReference type="InterPro" id="IPR011059">
    <property type="entry name" value="Metal-dep_hydrolase_composite"/>
</dbReference>
<evidence type="ECO:0000313" key="4">
    <source>
        <dbReference type="EMBL" id="GAA2235025.1"/>
    </source>
</evidence>
<comment type="caution">
    <text evidence="4">The sequence shown here is derived from an EMBL/GenBank/DDBJ whole genome shotgun (WGS) entry which is preliminary data.</text>
</comment>
<sequence length="532" mass="55116">MRVVVAGGLVLTADHGSTAELDLLVDDGVIVATGPWGSFAAADGSVQAEVIDASGCLVTPGFVNGHTHSHSGILKGIAREWTLEHSLTHGAWMASARSDELTRLSALLTATELLSSGCTALFDLHSRTPTPTLEAIHLTATAYATTGIRATLAPMVSDRPLPASLPFLHQGCGDPGIPSSPSQPVDSDQAGELGVGGPGVAGVLGQDPQPPTPQRPPEQPNTAHILETCTALIESWPYDPTFLTPALAPTIPAHCTPTLTQGLATLARSHDLRLHTHLAESKPQALAGEHYFGRSITAELDRLGVLGPWLTAAHSIWTSPADNELLGSAGVTAVTVPASNLRLGSGVQDSRGLLDAGVGLAIGTDGANSSDALDMVDGIRLTALLSRVSERPAGEWLTVQEVLRAATAGGAAALGRADDLGVIAPGFAADLVLHDLSAVTYVPRTDVLNQLVTAGRAVDVRTVLVAGRVVYDRGAWPGLDVPALRARATELAAEYLERAAPARAESTTLLEASADSLAAARRAPWHTRRLLP</sequence>
<feature type="compositionally biased region" description="Pro residues" evidence="2">
    <location>
        <begin position="208"/>
        <end position="219"/>
    </location>
</feature>
<keyword evidence="5" id="KW-1185">Reference proteome</keyword>
<dbReference type="RefSeq" id="WP_259479485.1">
    <property type="nucleotide sequence ID" value="NZ_BAAAQY010000005.1"/>
</dbReference>
<dbReference type="InterPro" id="IPR050287">
    <property type="entry name" value="MTA/SAH_deaminase"/>
</dbReference>
<name>A0ABN3DMK6_9MICO</name>
<evidence type="ECO:0000256" key="1">
    <source>
        <dbReference type="ARBA" id="ARBA00022801"/>
    </source>
</evidence>
<accession>A0ABN3DMK6</accession>
<feature type="domain" description="Amidohydrolase-related" evidence="3">
    <location>
        <begin position="57"/>
        <end position="470"/>
    </location>
</feature>
<reference evidence="4 5" key="1">
    <citation type="journal article" date="2019" name="Int. J. Syst. Evol. Microbiol.">
        <title>The Global Catalogue of Microorganisms (GCM) 10K type strain sequencing project: providing services to taxonomists for standard genome sequencing and annotation.</title>
        <authorList>
            <consortium name="The Broad Institute Genomics Platform"/>
            <consortium name="The Broad Institute Genome Sequencing Center for Infectious Disease"/>
            <person name="Wu L."/>
            <person name="Ma J."/>
        </authorList>
    </citation>
    <scope>NUCLEOTIDE SEQUENCE [LARGE SCALE GENOMIC DNA]</scope>
    <source>
        <strain evidence="4 5">JCM 16117</strain>
    </source>
</reference>
<evidence type="ECO:0000313" key="5">
    <source>
        <dbReference type="Proteomes" id="UP001500929"/>
    </source>
</evidence>
<feature type="compositionally biased region" description="Low complexity" evidence="2">
    <location>
        <begin position="179"/>
        <end position="192"/>
    </location>
</feature>
<feature type="compositionally biased region" description="Gly residues" evidence="2">
    <location>
        <begin position="193"/>
        <end position="202"/>
    </location>
</feature>
<dbReference type="SUPFAM" id="SSF51338">
    <property type="entry name" value="Composite domain of metallo-dependent hydrolases"/>
    <property type="match status" value="1"/>
</dbReference>
<dbReference type="InterPro" id="IPR006680">
    <property type="entry name" value="Amidohydro-rel"/>
</dbReference>
<dbReference type="Gene3D" id="3.20.20.140">
    <property type="entry name" value="Metal-dependent hydrolases"/>
    <property type="match status" value="1"/>
</dbReference>
<organism evidence="4 5">
    <name type="scientific">Herbiconiux moechotypicola</name>
    <dbReference type="NCBI Taxonomy" id="637393"/>
    <lineage>
        <taxon>Bacteria</taxon>
        <taxon>Bacillati</taxon>
        <taxon>Actinomycetota</taxon>
        <taxon>Actinomycetes</taxon>
        <taxon>Micrococcales</taxon>
        <taxon>Microbacteriaceae</taxon>
        <taxon>Herbiconiux</taxon>
    </lineage>
</organism>
<evidence type="ECO:0000256" key="2">
    <source>
        <dbReference type="SAM" id="MobiDB-lite"/>
    </source>
</evidence>
<dbReference type="SUPFAM" id="SSF51556">
    <property type="entry name" value="Metallo-dependent hydrolases"/>
    <property type="match status" value="1"/>
</dbReference>
<dbReference type="EMBL" id="BAAAQY010000005">
    <property type="protein sequence ID" value="GAA2235025.1"/>
    <property type="molecule type" value="Genomic_DNA"/>
</dbReference>
<gene>
    <name evidence="4" type="ORF">GCM10009851_20080</name>
</gene>
<dbReference type="Pfam" id="PF01979">
    <property type="entry name" value="Amidohydro_1"/>
    <property type="match status" value="1"/>
</dbReference>
<feature type="region of interest" description="Disordered" evidence="2">
    <location>
        <begin position="167"/>
        <end position="221"/>
    </location>
</feature>
<dbReference type="PANTHER" id="PTHR43794">
    <property type="entry name" value="AMINOHYDROLASE SSNA-RELATED"/>
    <property type="match status" value="1"/>
</dbReference>
<keyword evidence="1" id="KW-0378">Hydrolase</keyword>
<protein>
    <submittedName>
        <fullName evidence="4">8-oxoguanine deaminase</fullName>
    </submittedName>
</protein>
<evidence type="ECO:0000259" key="3">
    <source>
        <dbReference type="Pfam" id="PF01979"/>
    </source>
</evidence>
<dbReference type="PANTHER" id="PTHR43794:SF11">
    <property type="entry name" value="AMIDOHYDROLASE-RELATED DOMAIN-CONTAINING PROTEIN"/>
    <property type="match status" value="1"/>
</dbReference>
<dbReference type="InterPro" id="IPR032466">
    <property type="entry name" value="Metal_Hydrolase"/>
</dbReference>
<dbReference type="Proteomes" id="UP001500929">
    <property type="component" value="Unassembled WGS sequence"/>
</dbReference>
<proteinExistence type="predicted"/>